<dbReference type="Pfam" id="PF01432">
    <property type="entry name" value="Peptidase_M3"/>
    <property type="match status" value="1"/>
</dbReference>
<keyword evidence="2 7" id="KW-0645">Protease</keyword>
<evidence type="ECO:0000313" key="9">
    <source>
        <dbReference type="EMBL" id="MBD9699831.1"/>
    </source>
</evidence>
<dbReference type="InterPro" id="IPR001567">
    <property type="entry name" value="Pept_M3A_M3B_dom"/>
</dbReference>
<keyword evidence="6 7" id="KW-0482">Metalloprotease</keyword>
<dbReference type="PANTHER" id="PTHR43660:SF1">
    <property type="entry name" value="DIPEPTIDYL CARBOXYPEPTIDASE"/>
    <property type="match status" value="1"/>
</dbReference>
<dbReference type="Gene3D" id="3.40.390.10">
    <property type="entry name" value="Collagenase (Catalytic Domain)"/>
    <property type="match status" value="1"/>
</dbReference>
<dbReference type="SUPFAM" id="SSF55486">
    <property type="entry name" value="Metalloproteases ('zincins'), catalytic domain"/>
    <property type="match status" value="1"/>
</dbReference>
<evidence type="ECO:0000313" key="10">
    <source>
        <dbReference type="Proteomes" id="UP000642107"/>
    </source>
</evidence>
<dbReference type="InterPro" id="IPR024077">
    <property type="entry name" value="Neurolysin/TOP_dom2"/>
</dbReference>
<comment type="cofactor">
    <cofactor evidence="7">
        <name>Zn(2+)</name>
        <dbReference type="ChEBI" id="CHEBI:29105"/>
    </cofactor>
    <text evidence="7">Binds 1 zinc ion.</text>
</comment>
<reference evidence="9 10" key="1">
    <citation type="submission" date="2020-09" db="EMBL/GenBank/DDBJ databases">
        <title>Flavimobilis rhizosphaerae sp. nov., isolated from rhizosphere soil of Spartina alterniflora.</title>
        <authorList>
            <person name="Hanqin C."/>
        </authorList>
    </citation>
    <scope>NUCLEOTIDE SEQUENCE [LARGE SCALE GENOMIC DNA]</scope>
    <source>
        <strain evidence="9 10">GY 10621</strain>
    </source>
</reference>
<dbReference type="PANTHER" id="PTHR43660">
    <property type="entry name" value="DIPEPTIDYL CARBOXYPEPTIDASE"/>
    <property type="match status" value="1"/>
</dbReference>
<dbReference type="InterPro" id="IPR034005">
    <property type="entry name" value="M3A_DCP"/>
</dbReference>
<keyword evidence="10" id="KW-1185">Reference proteome</keyword>
<evidence type="ECO:0000256" key="1">
    <source>
        <dbReference type="ARBA" id="ARBA00006040"/>
    </source>
</evidence>
<dbReference type="InterPro" id="IPR045090">
    <property type="entry name" value="Pept_M3A_M3B"/>
</dbReference>
<dbReference type="Gene3D" id="1.10.1370.10">
    <property type="entry name" value="Neurolysin, domain 3"/>
    <property type="match status" value="1"/>
</dbReference>
<dbReference type="CDD" id="cd06456">
    <property type="entry name" value="M3A_DCP"/>
    <property type="match status" value="1"/>
</dbReference>
<gene>
    <name evidence="9" type="ORF">IGS67_10055</name>
</gene>
<feature type="domain" description="Peptidase M3A/M3B catalytic" evidence="8">
    <location>
        <begin position="237"/>
        <end position="684"/>
    </location>
</feature>
<evidence type="ECO:0000256" key="2">
    <source>
        <dbReference type="ARBA" id="ARBA00022670"/>
    </source>
</evidence>
<organism evidence="9 10">
    <name type="scientific">Flavimobilis rhizosphaerae</name>
    <dbReference type="NCBI Taxonomy" id="2775421"/>
    <lineage>
        <taxon>Bacteria</taxon>
        <taxon>Bacillati</taxon>
        <taxon>Actinomycetota</taxon>
        <taxon>Actinomycetes</taxon>
        <taxon>Micrococcales</taxon>
        <taxon>Jonesiaceae</taxon>
        <taxon>Flavimobilis</taxon>
    </lineage>
</organism>
<keyword evidence="3 7" id="KW-0479">Metal-binding</keyword>
<evidence type="ECO:0000256" key="5">
    <source>
        <dbReference type="ARBA" id="ARBA00022833"/>
    </source>
</evidence>
<keyword evidence="4 7" id="KW-0378">Hydrolase</keyword>
<comment type="caution">
    <text evidence="9">The sequence shown here is derived from an EMBL/GenBank/DDBJ whole genome shotgun (WGS) entry which is preliminary data.</text>
</comment>
<name>A0ABR9DRT7_9MICO</name>
<comment type="similarity">
    <text evidence="1 7">Belongs to the peptidase M3 family.</text>
</comment>
<dbReference type="RefSeq" id="WP_192280354.1">
    <property type="nucleotide sequence ID" value="NZ_JACZDF010000005.1"/>
</dbReference>
<evidence type="ECO:0000256" key="4">
    <source>
        <dbReference type="ARBA" id="ARBA00022801"/>
    </source>
</evidence>
<dbReference type="EMBL" id="JACZDF010000005">
    <property type="protein sequence ID" value="MBD9699831.1"/>
    <property type="molecule type" value="Genomic_DNA"/>
</dbReference>
<evidence type="ECO:0000259" key="8">
    <source>
        <dbReference type="Pfam" id="PF01432"/>
    </source>
</evidence>
<dbReference type="Gene3D" id="1.10.1370.40">
    <property type="match status" value="1"/>
</dbReference>
<proteinExistence type="inferred from homology"/>
<evidence type="ECO:0000256" key="7">
    <source>
        <dbReference type="RuleBase" id="RU003435"/>
    </source>
</evidence>
<protein>
    <submittedName>
        <fullName evidence="9">M3 family metallopeptidase</fullName>
    </submittedName>
</protein>
<evidence type="ECO:0000256" key="6">
    <source>
        <dbReference type="ARBA" id="ARBA00023049"/>
    </source>
</evidence>
<evidence type="ECO:0000256" key="3">
    <source>
        <dbReference type="ARBA" id="ARBA00022723"/>
    </source>
</evidence>
<dbReference type="InterPro" id="IPR024079">
    <property type="entry name" value="MetalloPept_cat_dom_sf"/>
</dbReference>
<accession>A0ABR9DRT7</accession>
<sequence>MTALPLDATNPLAQPSTLPYGLPDFARIRHEHLAPAIRAGMAEERAEVEAIVADPAAPDLVNTLEALERSGELLHRALVILDLLLGADSTEALEDLEAELTPELSAHHDAIAMHAGLQVRVAALDARIAAGEVEATDADRRAVETLLRDFRRAGVDLPDEKQETLRALNSRIAELEAAFGRVVLASGNEGAVLVTEVAELEGLAPDAVAAAEAAAREAGHESGWLLTLQLPTEQGVLASLKDRGLRARIHEASVTRGTHEGTDSRATLLELARLRAERAQLLGLRDHASYATEDATARTPEAVAEMLEPLVPRAVANARAEHADLAAALVADTGATDLAPSDRAFYAEHLRRERYALDDAALRPYLELDRVLNDGVFAAAHELFGITLVERTDLVGYHPEVRVWEVLDADGSGLGLFLGDFFTRPSKRGGAWMDNLVDQSHLLGQRPVVYNVLNVPRPAAGEPALLTWDEVITAFHEFGHALHGLLSNVRLPSQSGTSVPRDFVEFPSQVNEMWAWHPDLLARYARHHATGEPLPAELVATMIAARGEGEGFATTEYLGAALLDQAWHRLTPEEVPTSVDDVLGFEDRALRGLGLDPDLVPPRYRSTYFNHVFAGGYSAAYYGYIWSEVLDADTVTWFEENGGLTRANGERFRRELLALGDSTDPVGAFERLRGRPASTTPLLVRRGLADA</sequence>
<keyword evidence="5 7" id="KW-0862">Zinc</keyword>
<dbReference type="Proteomes" id="UP000642107">
    <property type="component" value="Unassembled WGS sequence"/>
</dbReference>